<dbReference type="RefSeq" id="WP_014786413.1">
    <property type="nucleotide sequence ID" value="NC_018014.1"/>
</dbReference>
<keyword evidence="2" id="KW-1185">Reference proteome</keyword>
<dbReference type="EMBL" id="CP003379">
    <property type="protein sequence ID" value="AFL89149.1"/>
    <property type="molecule type" value="Genomic_DNA"/>
</dbReference>
<dbReference type="Proteomes" id="UP000006056">
    <property type="component" value="Chromosome"/>
</dbReference>
<dbReference type="STRING" id="926566.Terro_2914"/>
<dbReference type="HOGENOM" id="CLU_100689_4_0_0"/>
<dbReference type="InterPro" id="IPR011008">
    <property type="entry name" value="Dimeric_a/b-barrel"/>
</dbReference>
<proteinExistence type="predicted"/>
<evidence type="ECO:0008006" key="3">
    <source>
        <dbReference type="Google" id="ProtNLM"/>
    </source>
</evidence>
<dbReference type="AlphaFoldDB" id="I3ZIT1"/>
<dbReference type="KEGG" id="trs:Terro_2914"/>
<dbReference type="SUPFAM" id="SSF54909">
    <property type="entry name" value="Dimeric alpha+beta barrel"/>
    <property type="match status" value="1"/>
</dbReference>
<dbReference type="PANTHER" id="PTHR43239">
    <property type="entry name" value="UPF0734 PROTEIN DDB_G0273871/DDB_G0273177"/>
    <property type="match status" value="1"/>
</dbReference>
<accession>I3ZIT1</accession>
<dbReference type="InterPro" id="IPR052996">
    <property type="entry name" value="Carb_Metab_Mutarotase"/>
</dbReference>
<dbReference type="Gene3D" id="3.30.70.100">
    <property type="match status" value="1"/>
</dbReference>
<dbReference type="OrthoDB" id="9799608at2"/>
<protein>
    <recommendedName>
        <fullName evidence="3">L-rhamnose mutarotase</fullName>
    </recommendedName>
</protein>
<dbReference type="PANTHER" id="PTHR43239:SF1">
    <property type="entry name" value="UPF0734 PROTEIN DDB_G0273871_DDB_G0273177"/>
    <property type="match status" value="1"/>
</dbReference>
<sequence>MKRYCLALDLHPDPSLMEEYVRLHKSVQPVIQKSIRDAGVIDMQIFMLGNHLFMIMDTVDDFTFEKKAAMDAANPAVQEWERLVSQFQNVDPEHDPSGKWRVMEQIFQLDPA</sequence>
<gene>
    <name evidence="1" type="ordered locus">Terro_2914</name>
</gene>
<organism evidence="1 2">
    <name type="scientific">Terriglobus roseus (strain DSM 18391 / NRRL B-41598 / KBS 63)</name>
    <dbReference type="NCBI Taxonomy" id="926566"/>
    <lineage>
        <taxon>Bacteria</taxon>
        <taxon>Pseudomonadati</taxon>
        <taxon>Acidobacteriota</taxon>
        <taxon>Terriglobia</taxon>
        <taxon>Terriglobales</taxon>
        <taxon>Acidobacteriaceae</taxon>
        <taxon>Terriglobus</taxon>
    </lineage>
</organism>
<dbReference type="GO" id="GO:0016857">
    <property type="term" value="F:racemase and epimerase activity, acting on carbohydrates and derivatives"/>
    <property type="evidence" value="ECO:0007669"/>
    <property type="project" value="InterPro"/>
</dbReference>
<name>I3ZIT1_TERRK</name>
<dbReference type="Pfam" id="PF05336">
    <property type="entry name" value="rhaM"/>
    <property type="match status" value="1"/>
</dbReference>
<evidence type="ECO:0000313" key="2">
    <source>
        <dbReference type="Proteomes" id="UP000006056"/>
    </source>
</evidence>
<reference evidence="1 2" key="1">
    <citation type="submission" date="2012-06" db="EMBL/GenBank/DDBJ databases">
        <title>Complete genome of Terriglobus roseus DSM 18391.</title>
        <authorList>
            <consortium name="US DOE Joint Genome Institute (JGI-PGF)"/>
            <person name="Lucas S."/>
            <person name="Copeland A."/>
            <person name="Lapidus A."/>
            <person name="Glavina del Rio T."/>
            <person name="Dalin E."/>
            <person name="Tice H."/>
            <person name="Bruce D."/>
            <person name="Goodwin L."/>
            <person name="Pitluck S."/>
            <person name="Peters L."/>
            <person name="Mikhailova N."/>
            <person name="Munk A.C.C."/>
            <person name="Kyrpides N."/>
            <person name="Mavromatis K."/>
            <person name="Ivanova N."/>
            <person name="Brettin T."/>
            <person name="Detter J.C."/>
            <person name="Han C."/>
            <person name="Larimer F."/>
            <person name="Land M."/>
            <person name="Hauser L."/>
            <person name="Markowitz V."/>
            <person name="Cheng J.-F."/>
            <person name="Hugenholtz P."/>
            <person name="Woyke T."/>
            <person name="Wu D."/>
            <person name="Brambilla E."/>
            <person name="Klenk H.-P."/>
            <person name="Eisen J.A."/>
        </authorList>
    </citation>
    <scope>NUCLEOTIDE SEQUENCE [LARGE SCALE GENOMIC DNA]</scope>
    <source>
        <strain evidence="2">DSM 18391 / NRRL B-41598 / KBS 63</strain>
    </source>
</reference>
<dbReference type="eggNOG" id="COG3254">
    <property type="taxonomic scope" value="Bacteria"/>
</dbReference>
<evidence type="ECO:0000313" key="1">
    <source>
        <dbReference type="EMBL" id="AFL89149.1"/>
    </source>
</evidence>
<dbReference type="InterPro" id="IPR008000">
    <property type="entry name" value="Rham/fucose_mutarotase"/>
</dbReference>